<comment type="subcellular location">
    <subcellularLocation>
        <location evidence="7">Cell membrane</location>
    </subcellularLocation>
</comment>
<evidence type="ECO:0000313" key="10">
    <source>
        <dbReference type="Proteomes" id="UP001597557"/>
    </source>
</evidence>
<dbReference type="GO" id="GO:0016740">
    <property type="term" value="F:transferase activity"/>
    <property type="evidence" value="ECO:0007669"/>
    <property type="project" value="UniProtKB-KW"/>
</dbReference>
<dbReference type="Proteomes" id="UP001597557">
    <property type="component" value="Unassembled WGS sequence"/>
</dbReference>
<sequence length="407" mass="45932">MLLLYNTGLRVYYLLILFFSAFNKKAALWIKGRINTNYSHFEQSIWFHFASLGEFEQGRPVLEQIRIQQPESKIVITFFSPSGYEIRKNTPLADAVYYLPLDTAGNARKFIAAINPRVAIFTKYEYWYHFFNELNSRQTPLYIISGIFRPGQIFFKWYGGLHRKMLHFVTRFFVQDAQSEQLLQTVGIINVTISGDTRFDRVWANAQNPKALPQIKAFKAGQKMFIAGSTWPADEQLLAQLINEYPEWKFIIAPHEIGEDKINNLISLLPQGSYIRHSLIADRQSLINKQILIIDNIGMLSSLYQYGDIAYVGGGFGAGIHNTLEAAAFGLPVIFGPNYSRFKEACDLIAIGAGFSITDVRSLKITAGKLIEDKSFCAAAGYKAGDYVKQNIGATQKILSAINESGI</sequence>
<name>A0ABW5YIG6_9SPHI</name>
<keyword evidence="7" id="KW-0472">Membrane</keyword>
<reference evidence="10" key="1">
    <citation type="journal article" date="2019" name="Int. J. Syst. Evol. Microbiol.">
        <title>The Global Catalogue of Microorganisms (GCM) 10K type strain sequencing project: providing services to taxonomists for standard genome sequencing and annotation.</title>
        <authorList>
            <consortium name="The Broad Institute Genomics Platform"/>
            <consortium name="The Broad Institute Genome Sequencing Center for Infectious Disease"/>
            <person name="Wu L."/>
            <person name="Ma J."/>
        </authorList>
    </citation>
    <scope>NUCLEOTIDE SEQUENCE [LARGE SCALE GENOMIC DNA]</scope>
    <source>
        <strain evidence="10">KCTC 22437</strain>
    </source>
</reference>
<keyword evidence="7" id="KW-0448">Lipopolysaccharide biosynthesis</keyword>
<comment type="similarity">
    <text evidence="7">Belongs to the glycosyltransferase group 1 family.</text>
</comment>
<evidence type="ECO:0000256" key="4">
    <source>
        <dbReference type="ARBA" id="ARBA00022679"/>
    </source>
</evidence>
<accession>A0ABW5YIG6</accession>
<dbReference type="EC" id="2.4.99.12" evidence="2 7"/>
<keyword evidence="7" id="KW-1003">Cell membrane</keyword>
<comment type="caution">
    <text evidence="9">The sequence shown here is derived from an EMBL/GenBank/DDBJ whole genome shotgun (WGS) entry which is preliminary data.</text>
</comment>
<organism evidence="9 10">
    <name type="scientific">Mucilaginibacter ximonensis</name>
    <dbReference type="NCBI Taxonomy" id="538021"/>
    <lineage>
        <taxon>Bacteria</taxon>
        <taxon>Pseudomonadati</taxon>
        <taxon>Bacteroidota</taxon>
        <taxon>Sphingobacteriia</taxon>
        <taxon>Sphingobacteriales</taxon>
        <taxon>Sphingobacteriaceae</taxon>
        <taxon>Mucilaginibacter</taxon>
    </lineage>
</organism>
<gene>
    <name evidence="9" type="ORF">ACFS5N_19525</name>
</gene>
<evidence type="ECO:0000256" key="2">
    <source>
        <dbReference type="ARBA" id="ARBA00012621"/>
    </source>
</evidence>
<dbReference type="Pfam" id="PF04413">
    <property type="entry name" value="Glycos_transf_N"/>
    <property type="match status" value="1"/>
</dbReference>
<dbReference type="InterPro" id="IPR038107">
    <property type="entry name" value="Glycos_transf_N_sf"/>
</dbReference>
<dbReference type="RefSeq" id="WP_377189834.1">
    <property type="nucleotide sequence ID" value="NZ_JBHUPD010000004.1"/>
</dbReference>
<comment type="pathway">
    <text evidence="1 7">Bacterial outer membrane biogenesis; LPS core biosynthesis.</text>
</comment>
<evidence type="ECO:0000256" key="6">
    <source>
        <dbReference type="ARBA" id="ARBA00049183"/>
    </source>
</evidence>
<dbReference type="InterPro" id="IPR039901">
    <property type="entry name" value="Kdotransferase"/>
</dbReference>
<keyword evidence="10" id="KW-1185">Reference proteome</keyword>
<feature type="domain" description="3-deoxy-D-manno-octulosonic-acid transferase N-terminal" evidence="8">
    <location>
        <begin position="42"/>
        <end position="200"/>
    </location>
</feature>
<dbReference type="InterPro" id="IPR007507">
    <property type="entry name" value="Glycos_transf_N"/>
</dbReference>
<evidence type="ECO:0000256" key="1">
    <source>
        <dbReference type="ARBA" id="ARBA00004713"/>
    </source>
</evidence>
<dbReference type="SUPFAM" id="SSF53756">
    <property type="entry name" value="UDP-Glycosyltransferase/glycogen phosphorylase"/>
    <property type="match status" value="1"/>
</dbReference>
<evidence type="ECO:0000256" key="7">
    <source>
        <dbReference type="RuleBase" id="RU365103"/>
    </source>
</evidence>
<evidence type="ECO:0000259" key="8">
    <source>
        <dbReference type="Pfam" id="PF04413"/>
    </source>
</evidence>
<keyword evidence="4 7" id="KW-0808">Transferase</keyword>
<dbReference type="EMBL" id="JBHUPD010000004">
    <property type="protein sequence ID" value="MFD2874685.1"/>
    <property type="molecule type" value="Genomic_DNA"/>
</dbReference>
<evidence type="ECO:0000256" key="3">
    <source>
        <dbReference type="ARBA" id="ARBA00019077"/>
    </source>
</evidence>
<proteinExistence type="inferred from homology"/>
<dbReference type="PANTHER" id="PTHR42755">
    <property type="entry name" value="3-DEOXY-MANNO-OCTULOSONATE CYTIDYLYLTRANSFERASE"/>
    <property type="match status" value="1"/>
</dbReference>
<dbReference type="PANTHER" id="PTHR42755:SF1">
    <property type="entry name" value="3-DEOXY-D-MANNO-OCTULOSONIC ACID TRANSFERASE, MITOCHONDRIAL-RELATED"/>
    <property type="match status" value="1"/>
</dbReference>
<dbReference type="Gene3D" id="3.40.50.11720">
    <property type="entry name" value="3-Deoxy-D-manno-octulosonic-acid transferase, N-terminal domain"/>
    <property type="match status" value="1"/>
</dbReference>
<protein>
    <recommendedName>
        <fullName evidence="3 7">3-deoxy-D-manno-octulosonic acid transferase</fullName>
        <shortName evidence="7">Kdo transferase</shortName>
        <ecNumber evidence="2 7">2.4.99.12</ecNumber>
    </recommendedName>
    <alternativeName>
        <fullName evidence="5 7">Lipid IV(A) 3-deoxy-D-manno-octulosonic acid transferase</fullName>
    </alternativeName>
</protein>
<comment type="catalytic activity">
    <reaction evidence="6 7">
        <text>lipid IVA (E. coli) + CMP-3-deoxy-beta-D-manno-octulosonate = alpha-Kdo-(2-&gt;6)-lipid IVA (E. coli) + CMP + H(+)</text>
        <dbReference type="Rhea" id="RHEA:28066"/>
        <dbReference type="ChEBI" id="CHEBI:15378"/>
        <dbReference type="ChEBI" id="CHEBI:58603"/>
        <dbReference type="ChEBI" id="CHEBI:60364"/>
        <dbReference type="ChEBI" id="CHEBI:60377"/>
        <dbReference type="ChEBI" id="CHEBI:85987"/>
        <dbReference type="EC" id="2.4.99.12"/>
    </reaction>
</comment>
<evidence type="ECO:0000313" key="9">
    <source>
        <dbReference type="EMBL" id="MFD2874685.1"/>
    </source>
</evidence>
<comment type="function">
    <text evidence="7">Involved in lipopolysaccharide (LPS) biosynthesis. Catalyzes the transfer of 3-deoxy-D-manno-octulosonate (Kdo) residue(s) from CMP-Kdo to lipid IV(A), the tetraacyldisaccharide-1,4'-bisphosphate precursor of lipid A.</text>
</comment>
<dbReference type="Gene3D" id="3.40.50.2000">
    <property type="entry name" value="Glycogen Phosphorylase B"/>
    <property type="match status" value="1"/>
</dbReference>
<evidence type="ECO:0000256" key="5">
    <source>
        <dbReference type="ARBA" id="ARBA00031445"/>
    </source>
</evidence>